<organism evidence="1 2">
    <name type="scientific">Aquimarina amphilecti</name>
    <dbReference type="NCBI Taxonomy" id="1038014"/>
    <lineage>
        <taxon>Bacteria</taxon>
        <taxon>Pseudomonadati</taxon>
        <taxon>Bacteroidota</taxon>
        <taxon>Flavobacteriia</taxon>
        <taxon>Flavobacteriales</taxon>
        <taxon>Flavobacteriaceae</taxon>
        <taxon>Aquimarina</taxon>
    </lineage>
</organism>
<reference evidence="1 2" key="1">
    <citation type="submission" date="2016-10" db="EMBL/GenBank/DDBJ databases">
        <authorList>
            <person name="de Groot N.N."/>
        </authorList>
    </citation>
    <scope>NUCLEOTIDE SEQUENCE [LARGE SCALE GENOMIC DNA]</scope>
    <source>
        <strain evidence="1 2">DSM 25232</strain>
    </source>
</reference>
<name>A0A1H7NF55_AQUAM</name>
<dbReference type="AlphaFoldDB" id="A0A1H7NF55"/>
<dbReference type="OrthoDB" id="1427559at2"/>
<dbReference type="STRING" id="1038014.SAMN04487910_2065"/>
<protein>
    <recommendedName>
        <fullName evidence="3">Lipoprotein</fullName>
    </recommendedName>
</protein>
<dbReference type="Proteomes" id="UP000198521">
    <property type="component" value="Unassembled WGS sequence"/>
</dbReference>
<accession>A0A1H7NF55</accession>
<dbReference type="RefSeq" id="WP_091408006.1">
    <property type="nucleotide sequence ID" value="NZ_FOAB01000003.1"/>
</dbReference>
<keyword evidence="2" id="KW-1185">Reference proteome</keyword>
<sequence>MKLQTNPIKKYLMIVFACLSVISCKDTVQTNSAELEKFTNTIKQKDSIINELQKQLGNITNDKRTPENIIQSDFAKKIYHLYNDREDLINKVVGKDGIGEPFKATRSLFYDIDELQKYIRYVKIKSRRAGEKPSGFRFYFALYPEDYIRNKTNKRYAKRQTFFIAPTKAVKDVAGNIEHVGYTLDNNFKVELLTEKIGLDSRMDKDGNIQKGSFFSFNTAIEDEENSLIANELTGSPPKGKQ</sequence>
<evidence type="ECO:0008006" key="3">
    <source>
        <dbReference type="Google" id="ProtNLM"/>
    </source>
</evidence>
<dbReference type="PROSITE" id="PS51257">
    <property type="entry name" value="PROKAR_LIPOPROTEIN"/>
    <property type="match status" value="1"/>
</dbReference>
<dbReference type="EMBL" id="FOAB01000003">
    <property type="protein sequence ID" value="SEL22192.1"/>
    <property type="molecule type" value="Genomic_DNA"/>
</dbReference>
<evidence type="ECO:0000313" key="1">
    <source>
        <dbReference type="EMBL" id="SEL22192.1"/>
    </source>
</evidence>
<gene>
    <name evidence="1" type="ORF">SAMN04487910_2065</name>
</gene>
<evidence type="ECO:0000313" key="2">
    <source>
        <dbReference type="Proteomes" id="UP000198521"/>
    </source>
</evidence>
<proteinExistence type="predicted"/>